<dbReference type="Proteomes" id="UP000593561">
    <property type="component" value="Unassembled WGS sequence"/>
</dbReference>
<proteinExistence type="predicted"/>
<keyword evidence="1" id="KW-1133">Transmembrane helix</keyword>
<accession>A0A7J8R323</accession>
<protein>
    <submittedName>
        <fullName evidence="2">Uncharacterized protein</fullName>
    </submittedName>
</protein>
<reference evidence="2 3" key="1">
    <citation type="journal article" date="2019" name="Genome Biol. Evol.">
        <title>Insights into the evolution of the New World diploid cottons (Gossypium, subgenus Houzingenia) based on genome sequencing.</title>
        <authorList>
            <person name="Grover C.E."/>
            <person name="Arick M.A. 2nd"/>
            <person name="Thrash A."/>
            <person name="Conover J.L."/>
            <person name="Sanders W.S."/>
            <person name="Peterson D.G."/>
            <person name="Frelichowski J.E."/>
            <person name="Scheffler J.A."/>
            <person name="Scheffler B.E."/>
            <person name="Wendel J.F."/>
        </authorList>
    </citation>
    <scope>NUCLEOTIDE SEQUENCE [LARGE SCALE GENOMIC DNA]</scope>
    <source>
        <strain evidence="2">27</strain>
        <tissue evidence="2">Leaf</tissue>
    </source>
</reference>
<gene>
    <name evidence="2" type="ORF">Godav_019997</name>
</gene>
<organism evidence="2 3">
    <name type="scientific">Gossypium davidsonii</name>
    <name type="common">Davidson's cotton</name>
    <name type="synonym">Gossypium klotzschianum subsp. davidsonii</name>
    <dbReference type="NCBI Taxonomy" id="34287"/>
    <lineage>
        <taxon>Eukaryota</taxon>
        <taxon>Viridiplantae</taxon>
        <taxon>Streptophyta</taxon>
        <taxon>Embryophyta</taxon>
        <taxon>Tracheophyta</taxon>
        <taxon>Spermatophyta</taxon>
        <taxon>Magnoliopsida</taxon>
        <taxon>eudicotyledons</taxon>
        <taxon>Gunneridae</taxon>
        <taxon>Pentapetalae</taxon>
        <taxon>rosids</taxon>
        <taxon>malvids</taxon>
        <taxon>Malvales</taxon>
        <taxon>Malvaceae</taxon>
        <taxon>Malvoideae</taxon>
        <taxon>Gossypium</taxon>
    </lineage>
</organism>
<sequence>MENLSGPRRSLAVYFTSALSIIFVAVFVLRQRFDQRCQR</sequence>
<feature type="transmembrane region" description="Helical" evidence="1">
    <location>
        <begin position="12"/>
        <end position="29"/>
    </location>
</feature>
<keyword evidence="1" id="KW-0812">Transmembrane</keyword>
<name>A0A7J8R323_GOSDV</name>
<comment type="caution">
    <text evidence="2">The sequence shown here is derived from an EMBL/GenBank/DDBJ whole genome shotgun (WGS) entry which is preliminary data.</text>
</comment>
<feature type="non-terminal residue" evidence="2">
    <location>
        <position position="39"/>
    </location>
</feature>
<dbReference type="AlphaFoldDB" id="A0A7J8R323"/>
<keyword evidence="1" id="KW-0472">Membrane</keyword>
<evidence type="ECO:0000313" key="3">
    <source>
        <dbReference type="Proteomes" id="UP000593561"/>
    </source>
</evidence>
<keyword evidence="3" id="KW-1185">Reference proteome</keyword>
<dbReference type="EMBL" id="JABFAC010000002">
    <property type="protein sequence ID" value="MBA0607732.1"/>
    <property type="molecule type" value="Genomic_DNA"/>
</dbReference>
<evidence type="ECO:0000313" key="2">
    <source>
        <dbReference type="EMBL" id="MBA0607732.1"/>
    </source>
</evidence>
<evidence type="ECO:0000256" key="1">
    <source>
        <dbReference type="SAM" id="Phobius"/>
    </source>
</evidence>